<reference evidence="2" key="1">
    <citation type="submission" date="2024-07" db="EMBL/GenBank/DDBJ databases">
        <title>Two chromosome-level genome assemblies of Korean endemic species Abeliophyllum distichum and Forsythia ovata (Oleaceae).</title>
        <authorList>
            <person name="Jang H."/>
        </authorList>
    </citation>
    <scope>NUCLEOTIDE SEQUENCE [LARGE SCALE GENOMIC DNA]</scope>
</reference>
<proteinExistence type="predicted"/>
<organism evidence="1 2">
    <name type="scientific">Abeliophyllum distichum</name>
    <dbReference type="NCBI Taxonomy" id="126358"/>
    <lineage>
        <taxon>Eukaryota</taxon>
        <taxon>Viridiplantae</taxon>
        <taxon>Streptophyta</taxon>
        <taxon>Embryophyta</taxon>
        <taxon>Tracheophyta</taxon>
        <taxon>Spermatophyta</taxon>
        <taxon>Magnoliopsida</taxon>
        <taxon>eudicotyledons</taxon>
        <taxon>Gunneridae</taxon>
        <taxon>Pentapetalae</taxon>
        <taxon>asterids</taxon>
        <taxon>lamiids</taxon>
        <taxon>Lamiales</taxon>
        <taxon>Oleaceae</taxon>
        <taxon>Forsythieae</taxon>
        <taxon>Abeliophyllum</taxon>
    </lineage>
</organism>
<comment type="caution">
    <text evidence="1">The sequence shown here is derived from an EMBL/GenBank/DDBJ whole genome shotgun (WGS) entry which is preliminary data.</text>
</comment>
<sequence>MENLIKELQKQGSSAAAELDVERLKVEQQSSVQTIQQWKTIYENLHQFCVSELLDGFCHFIIFLNRPAAANLITTTAPPWRQRRSCQTQSAPAVRTIAGFITTARLSPQVSQSNPKKWNQILQFLKGRFFYRALGMRWADRYGKEVKRPMRMAAERQMKRF</sequence>
<gene>
    <name evidence="1" type="ORF">Adt_19865</name>
</gene>
<evidence type="ECO:0000313" key="1">
    <source>
        <dbReference type="EMBL" id="KAL2504244.1"/>
    </source>
</evidence>
<protein>
    <submittedName>
        <fullName evidence="1">Protein ROOT INITIATION DEFECTIVE 3</fullName>
    </submittedName>
</protein>
<dbReference type="Proteomes" id="UP001604336">
    <property type="component" value="Unassembled WGS sequence"/>
</dbReference>
<name>A0ABD1SU53_9LAMI</name>
<accession>A0ABD1SU53</accession>
<keyword evidence="2" id="KW-1185">Reference proteome</keyword>
<evidence type="ECO:0000313" key="2">
    <source>
        <dbReference type="Proteomes" id="UP001604336"/>
    </source>
</evidence>
<dbReference type="AlphaFoldDB" id="A0ABD1SU53"/>
<dbReference type="EMBL" id="JBFOLK010000006">
    <property type="protein sequence ID" value="KAL2504244.1"/>
    <property type="molecule type" value="Genomic_DNA"/>
</dbReference>